<dbReference type="AlphaFoldDB" id="A0A1J5SCU6"/>
<sequence length="626" mass="71226">MSIFDLFRKSEWSKLVALPKAVQQDIACVLAFEFHIRTTITNSVAQDFGCDLIGMTNEQKNLTQSIKSNQNFERELYLAILTTGIGKIFPSVTLQYLPPEKMVHILGILTMCEYRNAEQKIVQNDLQYSGYSFDPDEARVQYLVMIADALQIINLDEIKRFDNDYFFDFWLKLRRLVYIECQNAVATDLAAFSETLKPRFSALSNSRKETLVILADSLSQKQQKSLEKKSEPAKPAAPFDPEVHKKEHPFLYIPYPKLVSLMDEVTTLLLTQFKNIPIDEYELRRLIGAKDSVPTTLLGSMAKFDSEVLAYAVVVASIVPNEEKFVGTGVWKRITEVLEQRNLAQFQRMAEAQCNGMLGDAKMDVENADPQSLSLGLNLLMVCRKAPSEYVKSSLARRSENLPALFTGTVIFRHVLNHPKYGKLLASSVRAIFQSIARKLDEMTKGELLNAEQQKQLTLEPTKVPKKEGIFISYATKYDSYIGSKKWNELTLHERKTIIEHEFNYKEMDFEEFVMSSGLIKLQANGIRALYVASLMLNERIGLIKPNVRGTKDTQHLLGIYVGTKFFREATGLLLDKANEETDYNGFELERLAQTNRTPSVLDDALDLNVNEARQFIISHLERASS</sequence>
<gene>
    <name evidence="1" type="ORF">GALL_118550</name>
</gene>
<protein>
    <submittedName>
        <fullName evidence="1">Uncharacterized protein</fullName>
    </submittedName>
</protein>
<name>A0A1J5SCU6_9ZZZZ</name>
<organism evidence="1">
    <name type="scientific">mine drainage metagenome</name>
    <dbReference type="NCBI Taxonomy" id="410659"/>
    <lineage>
        <taxon>unclassified sequences</taxon>
        <taxon>metagenomes</taxon>
        <taxon>ecological metagenomes</taxon>
    </lineage>
</organism>
<reference evidence="1" key="1">
    <citation type="submission" date="2016-10" db="EMBL/GenBank/DDBJ databases">
        <title>Sequence of Gallionella enrichment culture.</title>
        <authorList>
            <person name="Poehlein A."/>
            <person name="Muehling M."/>
            <person name="Daniel R."/>
        </authorList>
    </citation>
    <scope>NUCLEOTIDE SEQUENCE</scope>
</reference>
<evidence type="ECO:0000313" key="1">
    <source>
        <dbReference type="EMBL" id="OIR06058.1"/>
    </source>
</evidence>
<accession>A0A1J5SCU6</accession>
<proteinExistence type="predicted"/>
<comment type="caution">
    <text evidence="1">The sequence shown here is derived from an EMBL/GenBank/DDBJ whole genome shotgun (WGS) entry which is preliminary data.</text>
</comment>
<dbReference type="EMBL" id="MLJW01000046">
    <property type="protein sequence ID" value="OIR06058.1"/>
    <property type="molecule type" value="Genomic_DNA"/>
</dbReference>